<proteinExistence type="predicted"/>
<protein>
    <submittedName>
        <fullName evidence="1">Uncharacterized protein</fullName>
    </submittedName>
</protein>
<name>A0AAV6SW71_SOLSE</name>
<dbReference type="EMBL" id="JAGKHQ010000003">
    <property type="protein sequence ID" value="KAG7521104.1"/>
    <property type="molecule type" value="Genomic_DNA"/>
</dbReference>
<dbReference type="AlphaFoldDB" id="A0AAV6SW71"/>
<reference evidence="1 2" key="1">
    <citation type="journal article" date="2021" name="Sci. Rep.">
        <title>Chromosome anchoring in Senegalese sole (Solea senegalensis) reveals sex-associated markers and genome rearrangements in flatfish.</title>
        <authorList>
            <person name="Guerrero-Cozar I."/>
            <person name="Gomez-Garrido J."/>
            <person name="Berbel C."/>
            <person name="Martinez-Blanch J.F."/>
            <person name="Alioto T."/>
            <person name="Claros M.G."/>
            <person name="Gagnaire P.A."/>
            <person name="Manchado M."/>
        </authorList>
    </citation>
    <scope>NUCLEOTIDE SEQUENCE [LARGE SCALE GENOMIC DNA]</scope>
    <source>
        <strain evidence="1">Sse05_10M</strain>
    </source>
</reference>
<accession>A0AAV6SW71</accession>
<evidence type="ECO:0000313" key="1">
    <source>
        <dbReference type="EMBL" id="KAG7521104.1"/>
    </source>
</evidence>
<evidence type="ECO:0000313" key="2">
    <source>
        <dbReference type="Proteomes" id="UP000693946"/>
    </source>
</evidence>
<dbReference type="Proteomes" id="UP000693946">
    <property type="component" value="Linkage Group LG11"/>
</dbReference>
<keyword evidence="2" id="KW-1185">Reference proteome</keyword>
<organism evidence="1 2">
    <name type="scientific">Solea senegalensis</name>
    <name type="common">Senegalese sole</name>
    <dbReference type="NCBI Taxonomy" id="28829"/>
    <lineage>
        <taxon>Eukaryota</taxon>
        <taxon>Metazoa</taxon>
        <taxon>Chordata</taxon>
        <taxon>Craniata</taxon>
        <taxon>Vertebrata</taxon>
        <taxon>Euteleostomi</taxon>
        <taxon>Actinopterygii</taxon>
        <taxon>Neopterygii</taxon>
        <taxon>Teleostei</taxon>
        <taxon>Neoteleostei</taxon>
        <taxon>Acanthomorphata</taxon>
        <taxon>Carangaria</taxon>
        <taxon>Pleuronectiformes</taxon>
        <taxon>Pleuronectoidei</taxon>
        <taxon>Soleidae</taxon>
        <taxon>Solea</taxon>
    </lineage>
</organism>
<gene>
    <name evidence="1" type="ORF">JOB18_042756</name>
</gene>
<sequence length="91" mass="10562">MSESFTVFLTTHVTQLLCHVEQEDVNITIFRYLIYETEGGLVVGEKVEKNSRPGRNTRRVLLIRDVRNEFYQTKEGAKRIDFHVLPVSCSC</sequence>
<comment type="caution">
    <text evidence="1">The sequence shown here is derived from an EMBL/GenBank/DDBJ whole genome shotgun (WGS) entry which is preliminary data.</text>
</comment>